<feature type="transmembrane region" description="Helical" evidence="1">
    <location>
        <begin position="646"/>
        <end position="665"/>
    </location>
</feature>
<keyword evidence="1" id="KW-1133">Transmembrane helix</keyword>
<comment type="caution">
    <text evidence="3">The sequence shown here is derived from an EMBL/GenBank/DDBJ whole genome shotgun (WGS) entry which is preliminary data.</text>
</comment>
<dbReference type="PANTHER" id="PTHR37464">
    <property type="entry name" value="BLL2463 PROTEIN"/>
    <property type="match status" value="1"/>
</dbReference>
<protein>
    <submittedName>
        <fullName evidence="3">BatA domain-containing protein</fullName>
    </submittedName>
</protein>
<feature type="domain" description="Aerotolerance regulator N-terminal" evidence="2">
    <location>
        <begin position="1"/>
        <end position="76"/>
    </location>
</feature>
<dbReference type="InterPro" id="IPR024163">
    <property type="entry name" value="Aerotolerance_reg_N"/>
</dbReference>
<dbReference type="NCBIfam" id="TIGR02226">
    <property type="entry name" value="two_anch"/>
    <property type="match status" value="1"/>
</dbReference>
<proteinExistence type="predicted"/>
<feature type="transmembrane region" description="Helical" evidence="1">
    <location>
        <begin position="56"/>
        <end position="78"/>
    </location>
</feature>
<evidence type="ECO:0000313" key="3">
    <source>
        <dbReference type="EMBL" id="MEL5995761.1"/>
    </source>
</evidence>
<keyword evidence="1" id="KW-0472">Membrane</keyword>
<evidence type="ECO:0000259" key="2">
    <source>
        <dbReference type="Pfam" id="PF07584"/>
    </source>
</evidence>
<sequence length="681" mass="74222">MQLLYPWFLLGMLAVAIPIVIHLLQLRRPQRVVFTNTAVIRQVELVATRHRKVQQLLLLLARVATVGALVLVFCQPFIPAKETRAAAGVDVLVDNSFSMQVADGNYGSLMGSAVGEAQKLSGEAGNQLRLLNAGSSSLSGAVYSDKLDKLRPTAKSVPIDKYITGDGYARGNSLYVFSDFQKNEFSADALKKLTTGREIVLVPLKAQPVGNIYVDSIWVDDAFLRVRTNVGLHVRLRNGGSVAVTDCPVKVFLEKRQVAAFRVTVEPGQAVASVVQVQLEDERLALGRVVTEDAPVTFDNTFYFTLQPAAAIRVLEIGAEPVARQVYANEPLFTYAFSKVQNIDYAAMRQANVVLLNEVNVLDAGLRDGLRATVKRGGSVVVIPTAAPAARASYQQLFRELGLGAVQWEEIAGTPELREVAMPSAREPFFRDVFGAQSRAVTMPRVAPVLRWSRTGTDILRLKDGESYLASFASGAGQVYVFSAPFAKEYSDFTAQALFVPVMYRMAMLSYKNEQLPAYKLTQEAVNLQLPVGAGGVDGPADAANLKLVKDSLTLIPGQRVVGQEMRLELPQGMDAAGFYQVQRQGKVLTTLAFNQDKRESELAAYSADELRQLVGPNRPNVRVVEAGDAGAGLAKFRDEQTGTPLWRYFLALALLALLVEALLVRFGKRRTGAKQVAVSA</sequence>
<organism evidence="3 4">
    <name type="scientific">Hymenobacter segetis</name>
    <dbReference type="NCBI Taxonomy" id="2025509"/>
    <lineage>
        <taxon>Bacteria</taxon>
        <taxon>Pseudomonadati</taxon>
        <taxon>Bacteroidota</taxon>
        <taxon>Cytophagia</taxon>
        <taxon>Cytophagales</taxon>
        <taxon>Hymenobacteraceae</taxon>
        <taxon>Hymenobacter</taxon>
    </lineage>
</organism>
<accession>A0ABU9LYV7</accession>
<dbReference type="EMBL" id="JBCEVZ010000045">
    <property type="protein sequence ID" value="MEL5995761.1"/>
    <property type="molecule type" value="Genomic_DNA"/>
</dbReference>
<dbReference type="PANTHER" id="PTHR37464:SF1">
    <property type="entry name" value="BLL2463 PROTEIN"/>
    <property type="match status" value="1"/>
</dbReference>
<keyword evidence="4" id="KW-1185">Reference proteome</keyword>
<keyword evidence="1" id="KW-0812">Transmembrane</keyword>
<dbReference type="RefSeq" id="WP_342299803.1">
    <property type="nucleotide sequence ID" value="NZ_JBCEVZ010000045.1"/>
</dbReference>
<evidence type="ECO:0000313" key="4">
    <source>
        <dbReference type="Proteomes" id="UP001479606"/>
    </source>
</evidence>
<name>A0ABU9LYV7_9BACT</name>
<dbReference type="Proteomes" id="UP001479606">
    <property type="component" value="Unassembled WGS sequence"/>
</dbReference>
<gene>
    <name evidence="3" type="ORF">AAFH49_16215</name>
</gene>
<dbReference type="Pfam" id="PF07584">
    <property type="entry name" value="BatA"/>
    <property type="match status" value="1"/>
</dbReference>
<dbReference type="InterPro" id="IPR011933">
    <property type="entry name" value="Double_TM_dom"/>
</dbReference>
<reference evidence="3 4" key="1">
    <citation type="journal article" date="2018" name="Arch. Microbiol.">
        <title>Hymenobacter segetis sp. nov., isolated from soil.</title>
        <authorList>
            <person name="Ten L.N."/>
            <person name="Lim S.J."/>
            <person name="Kim B.O."/>
            <person name="Kang I.K."/>
            <person name="Jung H.Y."/>
        </authorList>
    </citation>
    <scope>NUCLEOTIDE SEQUENCE [LARGE SCALE GENOMIC DNA]</scope>
    <source>
        <strain evidence="3 4">S7-3-11</strain>
    </source>
</reference>
<feature type="transmembrane region" description="Helical" evidence="1">
    <location>
        <begin position="6"/>
        <end position="24"/>
    </location>
</feature>
<evidence type="ECO:0000256" key="1">
    <source>
        <dbReference type="SAM" id="Phobius"/>
    </source>
</evidence>